<accession>A0ACB0L2M3</accession>
<keyword evidence="2" id="KW-1185">Reference proteome</keyword>
<dbReference type="Proteomes" id="UP001177021">
    <property type="component" value="Unassembled WGS sequence"/>
</dbReference>
<organism evidence="1 2">
    <name type="scientific">Trifolium pratense</name>
    <name type="common">Red clover</name>
    <dbReference type="NCBI Taxonomy" id="57577"/>
    <lineage>
        <taxon>Eukaryota</taxon>
        <taxon>Viridiplantae</taxon>
        <taxon>Streptophyta</taxon>
        <taxon>Embryophyta</taxon>
        <taxon>Tracheophyta</taxon>
        <taxon>Spermatophyta</taxon>
        <taxon>Magnoliopsida</taxon>
        <taxon>eudicotyledons</taxon>
        <taxon>Gunneridae</taxon>
        <taxon>Pentapetalae</taxon>
        <taxon>rosids</taxon>
        <taxon>fabids</taxon>
        <taxon>Fabales</taxon>
        <taxon>Fabaceae</taxon>
        <taxon>Papilionoideae</taxon>
        <taxon>50 kb inversion clade</taxon>
        <taxon>NPAAA clade</taxon>
        <taxon>Hologalegina</taxon>
        <taxon>IRL clade</taxon>
        <taxon>Trifolieae</taxon>
        <taxon>Trifolium</taxon>
    </lineage>
</organism>
<comment type="caution">
    <text evidence="1">The sequence shown here is derived from an EMBL/GenBank/DDBJ whole genome shotgun (WGS) entry which is preliminary data.</text>
</comment>
<evidence type="ECO:0000313" key="2">
    <source>
        <dbReference type="Proteomes" id="UP001177021"/>
    </source>
</evidence>
<dbReference type="EMBL" id="CASHSV030000409">
    <property type="protein sequence ID" value="CAJ2663619.1"/>
    <property type="molecule type" value="Genomic_DNA"/>
</dbReference>
<gene>
    <name evidence="1" type="ORF">MILVUS5_LOCUS29012</name>
</gene>
<reference evidence="1" key="1">
    <citation type="submission" date="2023-10" db="EMBL/GenBank/DDBJ databases">
        <authorList>
            <person name="Rodriguez Cubillos JULIANA M."/>
            <person name="De Vega J."/>
        </authorList>
    </citation>
    <scope>NUCLEOTIDE SEQUENCE</scope>
</reference>
<name>A0ACB0L2M3_TRIPR</name>
<sequence length="216" mass="25249">MVVMTRSRSRMMAEATAESLTTILPEEVMIEILNRVELNDTLQLRCVCKSWKSLVLDPQFMKNHLHKLLNDITVQFSKVKEFFNAFKSQHLINNPVMPQEQEQVDDDEDGEEAAQEDAAAVDNVAAEDEEKEEKKEEEEAEKHCLVTALAVLDGILVDVLSLKGDLKFINLETQMQPVEDRLKCLRSFMRIYLNYWMKVMNLMELKFRRMLMMRYL</sequence>
<proteinExistence type="predicted"/>
<evidence type="ECO:0000313" key="1">
    <source>
        <dbReference type="EMBL" id="CAJ2663619.1"/>
    </source>
</evidence>
<protein>
    <submittedName>
        <fullName evidence="1">Uncharacterized protein</fullName>
    </submittedName>
</protein>